<dbReference type="PROSITE" id="PS01075">
    <property type="entry name" value="ACETATE_KINASE_1"/>
    <property type="match status" value="1"/>
</dbReference>
<comment type="subcellular location">
    <subcellularLocation>
        <location evidence="6">Cytoplasm</location>
    </subcellularLocation>
</comment>
<dbReference type="Pfam" id="PF00871">
    <property type="entry name" value="Acetate_kinase"/>
    <property type="match status" value="1"/>
</dbReference>
<dbReference type="SUPFAM" id="SSF53067">
    <property type="entry name" value="Actin-like ATPase domain"/>
    <property type="match status" value="2"/>
</dbReference>
<reference evidence="8 9" key="1">
    <citation type="journal article" date="2014" name="BMC Genomics">
        <title>Unusual genome complexity in Lactobacillus salivarius JCM1046.</title>
        <authorList>
            <person name="Raftis E.J."/>
            <person name="Forde B.M."/>
            <person name="Claesson M.J."/>
            <person name="O'Toole P.W."/>
        </authorList>
    </citation>
    <scope>NUCLEOTIDE SEQUENCE [LARGE SCALE GENOMIC DNA]</scope>
    <source>
        <strain evidence="8 9">JCM1046</strain>
    </source>
</reference>
<protein>
    <recommendedName>
        <fullName evidence="6">Acetate kinase</fullName>
        <ecNumber evidence="6">2.7.2.1</ecNumber>
    </recommendedName>
    <alternativeName>
        <fullName evidence="6">Acetokinase</fullName>
    </alternativeName>
</protein>
<gene>
    <name evidence="6 8" type="primary">ackA</name>
    <name evidence="8" type="ORF">LSJ_1313c</name>
</gene>
<evidence type="ECO:0000256" key="6">
    <source>
        <dbReference type="HAMAP-Rule" id="MF_00020"/>
    </source>
</evidence>
<dbReference type="UniPathway" id="UPA00340">
    <property type="reaction ID" value="UER00458"/>
</dbReference>
<evidence type="ECO:0000256" key="7">
    <source>
        <dbReference type="RuleBase" id="RU003835"/>
    </source>
</evidence>
<dbReference type="KEGG" id="lsj:LSJ_1313c"/>
<comment type="similarity">
    <text evidence="1 6 7">Belongs to the acetokinase family.</text>
</comment>
<dbReference type="Proteomes" id="UP000029488">
    <property type="component" value="Chromosome"/>
</dbReference>
<comment type="catalytic activity">
    <reaction evidence="6">
        <text>acetate + ATP = acetyl phosphate + ADP</text>
        <dbReference type="Rhea" id="RHEA:11352"/>
        <dbReference type="ChEBI" id="CHEBI:22191"/>
        <dbReference type="ChEBI" id="CHEBI:30089"/>
        <dbReference type="ChEBI" id="CHEBI:30616"/>
        <dbReference type="ChEBI" id="CHEBI:456216"/>
        <dbReference type="EC" id="2.7.2.1"/>
    </reaction>
</comment>
<dbReference type="PROSITE" id="PS01076">
    <property type="entry name" value="ACETATE_KINASE_2"/>
    <property type="match status" value="1"/>
</dbReference>
<proteinExistence type="inferred from homology"/>
<feature type="binding site" evidence="6">
    <location>
        <position position="15"/>
    </location>
    <ligand>
        <name>ATP</name>
        <dbReference type="ChEBI" id="CHEBI:30616"/>
    </ligand>
</feature>
<feature type="binding site" evidence="6">
    <location>
        <position position="384"/>
    </location>
    <ligand>
        <name>Mg(2+)</name>
        <dbReference type="ChEBI" id="CHEBI:18420"/>
    </ligand>
</feature>
<evidence type="ECO:0000256" key="3">
    <source>
        <dbReference type="ARBA" id="ARBA00022741"/>
    </source>
</evidence>
<evidence type="ECO:0000256" key="5">
    <source>
        <dbReference type="ARBA" id="ARBA00022840"/>
    </source>
</evidence>
<dbReference type="EC" id="2.7.2.1" evidence="6"/>
<name>A0A089QE20_9LACO</name>
<feature type="site" description="Transition state stabilizer" evidence="6">
    <location>
        <position position="179"/>
    </location>
</feature>
<dbReference type="GO" id="GO:0006083">
    <property type="term" value="P:acetate metabolic process"/>
    <property type="evidence" value="ECO:0007669"/>
    <property type="project" value="TreeGrafter"/>
</dbReference>
<dbReference type="CDD" id="cd24010">
    <property type="entry name" value="ASKHA_NBD_AcK_PK"/>
    <property type="match status" value="1"/>
</dbReference>
<comment type="cofactor">
    <cofactor evidence="6">
        <name>Mg(2+)</name>
        <dbReference type="ChEBI" id="CHEBI:18420"/>
    </cofactor>
    <cofactor evidence="6">
        <name>Mn(2+)</name>
        <dbReference type="ChEBI" id="CHEBI:29035"/>
    </cofactor>
    <text evidence="6">Mg(2+). Can also accept Mn(2+).</text>
</comment>
<feature type="binding site" evidence="6">
    <location>
        <begin position="283"/>
        <end position="285"/>
    </location>
    <ligand>
        <name>ATP</name>
        <dbReference type="ChEBI" id="CHEBI:30616"/>
    </ligand>
</feature>
<feature type="site" description="Transition state stabilizer" evidence="6">
    <location>
        <position position="240"/>
    </location>
</feature>
<keyword evidence="5 6" id="KW-0067">ATP-binding</keyword>
<evidence type="ECO:0000256" key="1">
    <source>
        <dbReference type="ARBA" id="ARBA00008748"/>
    </source>
</evidence>
<keyword evidence="3 6" id="KW-0547">Nucleotide-binding</keyword>
<dbReference type="GO" id="GO:0005737">
    <property type="term" value="C:cytoplasm"/>
    <property type="evidence" value="ECO:0007669"/>
    <property type="project" value="UniProtKB-SubCell"/>
</dbReference>
<evidence type="ECO:0000313" key="8">
    <source>
        <dbReference type="EMBL" id="AIR10975.1"/>
    </source>
</evidence>
<dbReference type="InterPro" id="IPR000890">
    <property type="entry name" value="Aliphatic_acid_kin_short-chain"/>
</dbReference>
<dbReference type="NCBIfam" id="TIGR00016">
    <property type="entry name" value="ackA"/>
    <property type="match status" value="1"/>
</dbReference>
<dbReference type="HAMAP" id="MF_00020">
    <property type="entry name" value="Acetate_kinase"/>
    <property type="match status" value="1"/>
</dbReference>
<dbReference type="AlphaFoldDB" id="A0A089QE20"/>
<dbReference type="Gene3D" id="3.30.420.40">
    <property type="match status" value="2"/>
</dbReference>
<keyword evidence="6" id="KW-0479">Metal-binding</keyword>
<dbReference type="GO" id="GO:0000287">
    <property type="term" value="F:magnesium ion binding"/>
    <property type="evidence" value="ECO:0007669"/>
    <property type="project" value="UniProtKB-UniRule"/>
</dbReference>
<dbReference type="InterPro" id="IPR004372">
    <property type="entry name" value="Ac/propionate_kinase"/>
</dbReference>
<comment type="subunit">
    <text evidence="6">Homodimer.</text>
</comment>
<comment type="pathway">
    <text evidence="6">Metabolic intermediate biosynthesis; acetyl-CoA biosynthesis; acetyl-CoA from acetate: step 1/2.</text>
</comment>
<evidence type="ECO:0000256" key="4">
    <source>
        <dbReference type="ARBA" id="ARBA00022777"/>
    </source>
</evidence>
<dbReference type="InterPro" id="IPR043129">
    <property type="entry name" value="ATPase_NBD"/>
</dbReference>
<sequence>MKKIIVINSGSSSLKFKLFESPSKNVLASGLIERIGLDDSIITIKYGDKKKHREVQAIKDHTVAVDLLLQLLKKLDIVTDLNEISAVGHRVVAGGEYFKKSVPVDGNVIKKIEDIIELAPLHNPANLVGIKVFKKLLPNALSVVAFDTAFHQTLPEENFMYSTPYDWYKEYGVRRYGAHGISHRYVSLRAAELMGKPVEDLKLVTCHLGAGASITAVKNGKSFDTSMGFTPLTGIQMATRSGDVDVSLVAYMMKKLKVKSVSEILYMLNKESGFLGVSGVSLDMRDVEAAAAKNNKRAELAIKLFYNDIVKYIGQYYMEMEGIDGIVFTAGIGENSPETREAIMNKLSFLGVTINKDENSKRGTEGIVSGKDSSITVMRIPTDEEYMICCDVEALMNK</sequence>
<dbReference type="InterPro" id="IPR023865">
    <property type="entry name" value="Aliphatic_acid_kinase_CS"/>
</dbReference>
<dbReference type="GO" id="GO:0006085">
    <property type="term" value="P:acetyl-CoA biosynthetic process"/>
    <property type="evidence" value="ECO:0007669"/>
    <property type="project" value="UniProtKB-UniRule"/>
</dbReference>
<dbReference type="PANTHER" id="PTHR21060">
    <property type="entry name" value="ACETATE KINASE"/>
    <property type="match status" value="1"/>
</dbReference>
<feature type="binding site" evidence="6">
    <location>
        <begin position="331"/>
        <end position="335"/>
    </location>
    <ligand>
        <name>ATP</name>
        <dbReference type="ChEBI" id="CHEBI:30616"/>
    </ligand>
</feature>
<evidence type="ECO:0000256" key="2">
    <source>
        <dbReference type="ARBA" id="ARBA00022679"/>
    </source>
</evidence>
<feature type="binding site" evidence="6">
    <location>
        <begin position="207"/>
        <end position="211"/>
    </location>
    <ligand>
        <name>ATP</name>
        <dbReference type="ChEBI" id="CHEBI:30616"/>
    </ligand>
</feature>
<dbReference type="PIRSF" id="PIRSF000722">
    <property type="entry name" value="Acetate_prop_kin"/>
    <property type="match status" value="1"/>
</dbReference>
<feature type="binding site" evidence="6">
    <location>
        <position position="90"/>
    </location>
    <ligand>
        <name>substrate</name>
    </ligand>
</feature>
<dbReference type="RefSeq" id="WP_044005143.1">
    <property type="nucleotide sequence ID" value="NZ_CP007646.1"/>
</dbReference>
<feature type="binding site" evidence="6">
    <location>
        <position position="8"/>
    </location>
    <ligand>
        <name>Mg(2+)</name>
        <dbReference type="ChEBI" id="CHEBI:18420"/>
    </ligand>
</feature>
<dbReference type="EMBL" id="CP007646">
    <property type="protein sequence ID" value="AIR10975.1"/>
    <property type="molecule type" value="Genomic_DNA"/>
</dbReference>
<dbReference type="GO" id="GO:0008776">
    <property type="term" value="F:acetate kinase activity"/>
    <property type="evidence" value="ECO:0007669"/>
    <property type="project" value="UniProtKB-UniRule"/>
</dbReference>
<dbReference type="PANTHER" id="PTHR21060:SF15">
    <property type="entry name" value="ACETATE KINASE-RELATED"/>
    <property type="match status" value="1"/>
</dbReference>
<keyword evidence="6" id="KW-0963">Cytoplasm</keyword>
<keyword evidence="6" id="KW-0460">Magnesium</keyword>
<accession>A0A089QE20</accession>
<dbReference type="PRINTS" id="PR00471">
    <property type="entry name" value="ACETATEKNASE"/>
</dbReference>
<organism evidence="8 9">
    <name type="scientific">Ligilactobacillus salivarius</name>
    <dbReference type="NCBI Taxonomy" id="1624"/>
    <lineage>
        <taxon>Bacteria</taxon>
        <taxon>Bacillati</taxon>
        <taxon>Bacillota</taxon>
        <taxon>Bacilli</taxon>
        <taxon>Lactobacillales</taxon>
        <taxon>Lactobacillaceae</taxon>
        <taxon>Ligilactobacillus</taxon>
    </lineage>
</organism>
<dbReference type="GO" id="GO:0005524">
    <property type="term" value="F:ATP binding"/>
    <property type="evidence" value="ECO:0007669"/>
    <property type="project" value="UniProtKB-KW"/>
</dbReference>
<keyword evidence="2 6" id="KW-0808">Transferase</keyword>
<comment type="function">
    <text evidence="6">Catalyzes the formation of acetyl phosphate from acetate and ATP. Can also catalyze the reverse reaction.</text>
</comment>
<feature type="active site" description="Proton donor/acceptor" evidence="6">
    <location>
        <position position="147"/>
    </location>
</feature>
<evidence type="ECO:0000313" key="9">
    <source>
        <dbReference type="Proteomes" id="UP000029488"/>
    </source>
</evidence>
<keyword evidence="4 6" id="KW-0418">Kinase</keyword>